<protein>
    <submittedName>
        <fullName evidence="1">Uncharacterized protein</fullName>
    </submittedName>
</protein>
<dbReference type="HOGENOM" id="CLU_154128_0_0_1"/>
<dbReference type="PaxDb" id="65489-OBART03G21830.1"/>
<evidence type="ECO:0000313" key="1">
    <source>
        <dbReference type="EnsemblPlants" id="OBART03G21830.1"/>
    </source>
</evidence>
<dbReference type="Proteomes" id="UP000026960">
    <property type="component" value="Chromosome 3"/>
</dbReference>
<dbReference type="Gramene" id="OBART03G21830.1">
    <property type="protein sequence ID" value="OBART03G21830.1"/>
    <property type="gene ID" value="OBART03G21830"/>
</dbReference>
<keyword evidence="2" id="KW-1185">Reference proteome</keyword>
<organism evidence="1">
    <name type="scientific">Oryza barthii</name>
    <dbReference type="NCBI Taxonomy" id="65489"/>
    <lineage>
        <taxon>Eukaryota</taxon>
        <taxon>Viridiplantae</taxon>
        <taxon>Streptophyta</taxon>
        <taxon>Embryophyta</taxon>
        <taxon>Tracheophyta</taxon>
        <taxon>Spermatophyta</taxon>
        <taxon>Magnoliopsida</taxon>
        <taxon>Liliopsida</taxon>
        <taxon>Poales</taxon>
        <taxon>Poaceae</taxon>
        <taxon>BOP clade</taxon>
        <taxon>Oryzoideae</taxon>
        <taxon>Oryzeae</taxon>
        <taxon>Oryzinae</taxon>
        <taxon>Oryza</taxon>
    </lineage>
</organism>
<name>A0A0D3FJY6_9ORYZ</name>
<reference evidence="1" key="1">
    <citation type="journal article" date="2009" name="Rice">
        <title>De Novo Next Generation Sequencing of Plant Genomes.</title>
        <authorList>
            <person name="Rounsley S."/>
            <person name="Marri P.R."/>
            <person name="Yu Y."/>
            <person name="He R."/>
            <person name="Sisneros N."/>
            <person name="Goicoechea J.L."/>
            <person name="Lee S.J."/>
            <person name="Angelova A."/>
            <person name="Kudrna D."/>
            <person name="Luo M."/>
            <person name="Affourtit J."/>
            <person name="Desany B."/>
            <person name="Knight J."/>
            <person name="Niazi F."/>
            <person name="Egholm M."/>
            <person name="Wing R.A."/>
        </authorList>
    </citation>
    <scope>NUCLEOTIDE SEQUENCE [LARGE SCALE GENOMIC DNA]</scope>
    <source>
        <strain evidence="1">cv. IRGC 105608</strain>
    </source>
</reference>
<evidence type="ECO:0000313" key="2">
    <source>
        <dbReference type="Proteomes" id="UP000026960"/>
    </source>
</evidence>
<dbReference type="AlphaFoldDB" id="A0A0D3FJY6"/>
<reference evidence="1" key="2">
    <citation type="submission" date="2015-03" db="UniProtKB">
        <authorList>
            <consortium name="EnsemblPlants"/>
        </authorList>
    </citation>
    <scope>IDENTIFICATION</scope>
</reference>
<dbReference type="EnsemblPlants" id="OBART03G21830.1">
    <property type="protein sequence ID" value="OBART03G21830.1"/>
    <property type="gene ID" value="OBART03G21830"/>
</dbReference>
<accession>A0A0D3FJY6</accession>
<proteinExistence type="predicted"/>
<sequence length="138" mass="15732">MQKLHKLVLVASFRDATLKSIKGTKYLRSLRTVEIRAKSTPCMEALLDELRLEASHLPNHPTKLAPSDFPNDLTIISIFLVACPESRQLRWLLLSATGHPNCLPLNEVSFDTWLCKYRKTISEKQRRGFDTIVTLGAW</sequence>